<name>A0ABY5V4A1_9BACT</name>
<evidence type="ECO:0000313" key="1">
    <source>
        <dbReference type="EMBL" id="UWN64440.1"/>
    </source>
</evidence>
<dbReference type="RefSeq" id="WP_026076571.1">
    <property type="nucleotide sequence ID" value="NZ_CP102252.1"/>
</dbReference>
<organism evidence="1 2">
    <name type="scientific">Alistipes senegalensis JC50</name>
    <dbReference type="NCBI Taxonomy" id="1033732"/>
    <lineage>
        <taxon>Bacteria</taxon>
        <taxon>Pseudomonadati</taxon>
        <taxon>Bacteroidota</taxon>
        <taxon>Bacteroidia</taxon>
        <taxon>Bacteroidales</taxon>
        <taxon>Rikenellaceae</taxon>
        <taxon>Alistipes</taxon>
    </lineage>
</organism>
<gene>
    <name evidence="1" type="ORF">NQ519_11835</name>
</gene>
<sequence length="239" mass="27298">MIPNVFIQKASDILGATNGGLSTSEIVNLCVAYAADYDVDIPHSSLPISAPNKRAALKQNLDRFLPEQQFKIIKELCEHDIFKENVEVKNLKVQLLTRYGQLNKDAEAVNETLIDETRHWLNDFPDSLRLYEAALLKFGNKAFERNLLDDLRLSLELLLKSIFANGKSLENQIADLGAFIQSKGGSKELSNMFQKLVDYFSKYQNSYVKHDDNVIEEEIEFILELTSSFMKHLVRINNR</sequence>
<reference evidence="1" key="1">
    <citation type="journal article" date="2022" name="Cell">
        <title>Design, construction, and in vivo augmentation of a complex gut microbiome.</title>
        <authorList>
            <person name="Cheng A.G."/>
            <person name="Ho P.Y."/>
            <person name="Aranda-Diaz A."/>
            <person name="Jain S."/>
            <person name="Yu F.B."/>
            <person name="Meng X."/>
            <person name="Wang M."/>
            <person name="Iakiviak M."/>
            <person name="Nagashima K."/>
            <person name="Zhao A."/>
            <person name="Murugkar P."/>
            <person name="Patil A."/>
            <person name="Atabakhsh K."/>
            <person name="Weakley A."/>
            <person name="Yan J."/>
            <person name="Brumbaugh A.R."/>
            <person name="Higginbottom S."/>
            <person name="Dimas A."/>
            <person name="Shiver A.L."/>
            <person name="Deutschbauer A."/>
            <person name="Neff N."/>
            <person name="Sonnenburg J.L."/>
            <person name="Huang K.C."/>
            <person name="Fischbach M.A."/>
        </authorList>
    </citation>
    <scope>NUCLEOTIDE SEQUENCE</scope>
    <source>
        <strain evidence="1">JC50</strain>
    </source>
</reference>
<evidence type="ECO:0000313" key="2">
    <source>
        <dbReference type="Proteomes" id="UP001058267"/>
    </source>
</evidence>
<accession>A0ABY5V4A1</accession>
<proteinExistence type="predicted"/>
<dbReference type="Proteomes" id="UP001058267">
    <property type="component" value="Chromosome"/>
</dbReference>
<dbReference type="EMBL" id="CP102252">
    <property type="protein sequence ID" value="UWN64440.1"/>
    <property type="molecule type" value="Genomic_DNA"/>
</dbReference>
<keyword evidence="2" id="KW-1185">Reference proteome</keyword>
<protein>
    <submittedName>
        <fullName evidence="1">Uncharacterized protein</fullName>
    </submittedName>
</protein>